<feature type="transmembrane region" description="Helical" evidence="1">
    <location>
        <begin position="61"/>
        <end position="88"/>
    </location>
</feature>
<evidence type="ECO:0000313" key="2">
    <source>
        <dbReference type="EMBL" id="CAA9501034.1"/>
    </source>
</evidence>
<feature type="transmembrane region" description="Helical" evidence="1">
    <location>
        <begin position="6"/>
        <end position="23"/>
    </location>
</feature>
<keyword evidence="1" id="KW-0812">Transmembrane</keyword>
<reference evidence="2" key="1">
    <citation type="submission" date="2020-02" db="EMBL/GenBank/DDBJ databases">
        <authorList>
            <person name="Meier V. D."/>
        </authorList>
    </citation>
    <scope>NUCLEOTIDE SEQUENCE</scope>
    <source>
        <strain evidence="2">AVDCRST_MAG85</strain>
    </source>
</reference>
<dbReference type="InterPro" id="IPR019277">
    <property type="entry name" value="DUF2304"/>
</dbReference>
<name>A0A6J4SJT2_9ACTN</name>
<sequence length="132" mass="14577">MDRVQVVSILLTAGIFGLVFELVRRRRLMERYALLWLLSTATMLALAVWRDLLELFSSAVGIAYAPSALFAVAFGVVLVLLLHFSLVISRLADQNKVLAQRVGILQQRIDEVEIARQVDAIDAGSPAPTTRS</sequence>
<protein>
    <recommendedName>
        <fullName evidence="3">DUF2304 domain-containing protein</fullName>
    </recommendedName>
</protein>
<keyword evidence="1" id="KW-1133">Transmembrane helix</keyword>
<dbReference type="EMBL" id="CADCVT010000191">
    <property type="protein sequence ID" value="CAA9501034.1"/>
    <property type="molecule type" value="Genomic_DNA"/>
</dbReference>
<feature type="transmembrane region" description="Helical" evidence="1">
    <location>
        <begin position="32"/>
        <end position="49"/>
    </location>
</feature>
<gene>
    <name evidence="2" type="ORF">AVDCRST_MAG85-1755</name>
</gene>
<evidence type="ECO:0008006" key="3">
    <source>
        <dbReference type="Google" id="ProtNLM"/>
    </source>
</evidence>
<organism evidence="2">
    <name type="scientific">uncultured Solirubrobacteraceae bacterium</name>
    <dbReference type="NCBI Taxonomy" id="1162706"/>
    <lineage>
        <taxon>Bacteria</taxon>
        <taxon>Bacillati</taxon>
        <taxon>Actinomycetota</taxon>
        <taxon>Thermoleophilia</taxon>
        <taxon>Solirubrobacterales</taxon>
        <taxon>Solirubrobacteraceae</taxon>
        <taxon>environmental samples</taxon>
    </lineage>
</organism>
<keyword evidence="1" id="KW-0472">Membrane</keyword>
<proteinExistence type="predicted"/>
<dbReference type="AlphaFoldDB" id="A0A6J4SJT2"/>
<dbReference type="Pfam" id="PF10066">
    <property type="entry name" value="DUF2304"/>
    <property type="match status" value="1"/>
</dbReference>
<accession>A0A6J4SJT2</accession>
<evidence type="ECO:0000256" key="1">
    <source>
        <dbReference type="SAM" id="Phobius"/>
    </source>
</evidence>